<evidence type="ECO:0000259" key="11">
    <source>
        <dbReference type="PROSITE" id="PS50110"/>
    </source>
</evidence>
<dbReference type="SUPFAM" id="SSF46894">
    <property type="entry name" value="C-terminal effector domain of the bipartite response regulators"/>
    <property type="match status" value="1"/>
</dbReference>
<evidence type="ECO:0000256" key="1">
    <source>
        <dbReference type="ARBA" id="ARBA00004496"/>
    </source>
</evidence>
<feature type="domain" description="Response regulatory" evidence="11">
    <location>
        <begin position="16"/>
        <end position="131"/>
    </location>
</feature>
<dbReference type="GO" id="GO:0000156">
    <property type="term" value="F:phosphorelay response regulator activity"/>
    <property type="evidence" value="ECO:0007669"/>
    <property type="project" value="TreeGrafter"/>
</dbReference>
<dbReference type="PANTHER" id="PTHR48111:SF4">
    <property type="entry name" value="DNA-BINDING DUAL TRANSCRIPTIONAL REGULATOR OMPR"/>
    <property type="match status" value="1"/>
</dbReference>
<dbReference type="GO" id="GO:0032993">
    <property type="term" value="C:protein-DNA complex"/>
    <property type="evidence" value="ECO:0007669"/>
    <property type="project" value="TreeGrafter"/>
</dbReference>
<evidence type="ECO:0000256" key="5">
    <source>
        <dbReference type="ARBA" id="ARBA00023015"/>
    </source>
</evidence>
<keyword evidence="7" id="KW-0804">Transcription</keyword>
<protein>
    <recommendedName>
        <fullName evidence="8">Regulatory protein VirG</fullName>
    </recommendedName>
</protein>
<dbReference type="Pfam" id="PF00072">
    <property type="entry name" value="Response_reg"/>
    <property type="match status" value="1"/>
</dbReference>
<dbReference type="SUPFAM" id="SSF52172">
    <property type="entry name" value="CheY-like"/>
    <property type="match status" value="1"/>
</dbReference>
<gene>
    <name evidence="13" type="ORF">NSU_4724</name>
</gene>
<dbReference type="GO" id="GO:0005829">
    <property type="term" value="C:cytosol"/>
    <property type="evidence" value="ECO:0007669"/>
    <property type="project" value="TreeGrafter"/>
</dbReference>
<dbReference type="Gene3D" id="6.10.250.690">
    <property type="match status" value="1"/>
</dbReference>
<organism evidence="13 14">
    <name type="scientific">Novosphingobium pentaromativorans US6-1</name>
    <dbReference type="NCBI Taxonomy" id="1088721"/>
    <lineage>
        <taxon>Bacteria</taxon>
        <taxon>Pseudomonadati</taxon>
        <taxon>Pseudomonadota</taxon>
        <taxon>Alphaproteobacteria</taxon>
        <taxon>Sphingomonadales</taxon>
        <taxon>Sphingomonadaceae</taxon>
        <taxon>Novosphingobium</taxon>
    </lineage>
</organism>
<keyword evidence="4" id="KW-0902">Two-component regulatory system</keyword>
<evidence type="ECO:0000256" key="4">
    <source>
        <dbReference type="ARBA" id="ARBA00023012"/>
    </source>
</evidence>
<dbReference type="EMBL" id="AGFM01000087">
    <property type="protein sequence ID" value="EHJ58330.1"/>
    <property type="molecule type" value="Genomic_DNA"/>
</dbReference>
<keyword evidence="2" id="KW-0963">Cytoplasm</keyword>
<accession>G6EK53</accession>
<dbReference type="Gene3D" id="3.40.50.2300">
    <property type="match status" value="1"/>
</dbReference>
<keyword evidence="6 10" id="KW-0238">DNA-binding</keyword>
<dbReference type="CDD" id="cd00383">
    <property type="entry name" value="trans_reg_C"/>
    <property type="match status" value="1"/>
</dbReference>
<evidence type="ECO:0000259" key="12">
    <source>
        <dbReference type="PROSITE" id="PS51755"/>
    </source>
</evidence>
<evidence type="ECO:0000256" key="8">
    <source>
        <dbReference type="ARBA" id="ARBA00067337"/>
    </source>
</evidence>
<dbReference type="RefSeq" id="WP_007015631.1">
    <property type="nucleotide sequence ID" value="NZ_AGFM01000087.1"/>
</dbReference>
<dbReference type="PROSITE" id="PS51755">
    <property type="entry name" value="OMPR_PHOB"/>
    <property type="match status" value="1"/>
</dbReference>
<name>G6EK53_9SPHN</name>
<dbReference type="PROSITE" id="PS50110">
    <property type="entry name" value="RESPONSE_REGULATORY"/>
    <property type="match status" value="1"/>
</dbReference>
<dbReference type="InterPro" id="IPR039420">
    <property type="entry name" value="WalR-like"/>
</dbReference>
<dbReference type="AlphaFoldDB" id="G6EK53"/>
<reference evidence="13 14" key="1">
    <citation type="journal article" date="2012" name="J. Bacteriol.">
        <title>Genome sequence of benzo(a)pyrene-degrading bacterium Novosphingobium pentaromativorans US6-1.</title>
        <authorList>
            <person name="Luo Y.R."/>
            <person name="Kang S.G."/>
            <person name="Kim S.J."/>
            <person name="Kim M.R."/>
            <person name="Li N."/>
            <person name="Lee J.H."/>
            <person name="Kwon K.K."/>
        </authorList>
    </citation>
    <scope>NUCLEOTIDE SEQUENCE [LARGE SCALE GENOMIC DNA]</scope>
    <source>
        <strain evidence="13 14">US6-1</strain>
    </source>
</reference>
<keyword evidence="14" id="KW-1185">Reference proteome</keyword>
<dbReference type="OrthoDB" id="2181430at2"/>
<keyword evidence="3 9" id="KW-0597">Phosphoprotein</keyword>
<proteinExistence type="predicted"/>
<feature type="modified residue" description="4-aspartylphosphate" evidence="9">
    <location>
        <position position="65"/>
    </location>
</feature>
<dbReference type="Gene3D" id="1.10.10.10">
    <property type="entry name" value="Winged helix-like DNA-binding domain superfamily/Winged helix DNA-binding domain"/>
    <property type="match status" value="1"/>
</dbReference>
<dbReference type="GO" id="GO:0006355">
    <property type="term" value="P:regulation of DNA-templated transcription"/>
    <property type="evidence" value="ECO:0007669"/>
    <property type="project" value="InterPro"/>
</dbReference>
<dbReference type="InterPro" id="IPR011006">
    <property type="entry name" value="CheY-like_superfamily"/>
</dbReference>
<dbReference type="Proteomes" id="UP000004030">
    <property type="component" value="Unassembled WGS sequence"/>
</dbReference>
<dbReference type="SMART" id="SM00448">
    <property type="entry name" value="REC"/>
    <property type="match status" value="1"/>
</dbReference>
<feature type="DNA-binding region" description="OmpR/PhoB-type" evidence="10">
    <location>
        <begin position="146"/>
        <end position="245"/>
    </location>
</feature>
<evidence type="ECO:0000256" key="3">
    <source>
        <dbReference type="ARBA" id="ARBA00022553"/>
    </source>
</evidence>
<feature type="domain" description="OmpR/PhoB-type" evidence="12">
    <location>
        <begin position="146"/>
        <end position="245"/>
    </location>
</feature>
<dbReference type="InterPro" id="IPR001789">
    <property type="entry name" value="Sig_transdc_resp-reg_receiver"/>
</dbReference>
<dbReference type="InterPro" id="IPR036388">
    <property type="entry name" value="WH-like_DNA-bd_sf"/>
</dbReference>
<evidence type="ECO:0000256" key="2">
    <source>
        <dbReference type="ARBA" id="ARBA00022490"/>
    </source>
</evidence>
<dbReference type="eggNOG" id="COG0745">
    <property type="taxonomic scope" value="Bacteria"/>
</dbReference>
<dbReference type="CDD" id="cd17574">
    <property type="entry name" value="REC_OmpR"/>
    <property type="match status" value="1"/>
</dbReference>
<keyword evidence="5" id="KW-0805">Transcription regulation</keyword>
<dbReference type="Pfam" id="PF00486">
    <property type="entry name" value="Trans_reg_C"/>
    <property type="match status" value="1"/>
</dbReference>
<evidence type="ECO:0000256" key="9">
    <source>
        <dbReference type="PROSITE-ProRule" id="PRU00169"/>
    </source>
</evidence>
<comment type="caution">
    <text evidence="13">The sequence shown here is derived from an EMBL/GenBank/DDBJ whole genome shotgun (WGS) entry which is preliminary data.</text>
</comment>
<dbReference type="PATRIC" id="fig|1088721.3.peg.4640"/>
<dbReference type="PANTHER" id="PTHR48111">
    <property type="entry name" value="REGULATOR OF RPOS"/>
    <property type="match status" value="1"/>
</dbReference>
<sequence length="250" mass="28014">MTGPSIPRLSALGPQTILIVDDDIGMRRALHRILRSNGFRCLLAEDGAAMRSVLAEARVDLILLDVMMPGQSGFDLCRDLRIRDDNPVPIIMISARGEQTDLVIGLELGADDYIAKPFGEGELLARVRAMLRRSRTPVAEPARTRSRFLRFDGWTVDLGQRDLFTPTGARVELSGAEFDLLLALIEHPQRVIGRDALLEMSRARIGNASDRTIDVHICRLRRKLGDEEKRETIRTVRGFGYIFTRPVEQA</sequence>
<dbReference type="InterPro" id="IPR016032">
    <property type="entry name" value="Sig_transdc_resp-reg_C-effctor"/>
</dbReference>
<evidence type="ECO:0000256" key="10">
    <source>
        <dbReference type="PROSITE-ProRule" id="PRU01091"/>
    </source>
</evidence>
<evidence type="ECO:0000256" key="7">
    <source>
        <dbReference type="ARBA" id="ARBA00023163"/>
    </source>
</evidence>
<dbReference type="FunFam" id="1.10.10.10:FF:000099">
    <property type="entry name" value="Two-component system response regulator TorR"/>
    <property type="match status" value="1"/>
</dbReference>
<dbReference type="GO" id="GO:0000976">
    <property type="term" value="F:transcription cis-regulatory region binding"/>
    <property type="evidence" value="ECO:0007669"/>
    <property type="project" value="TreeGrafter"/>
</dbReference>
<dbReference type="SMART" id="SM00862">
    <property type="entry name" value="Trans_reg_C"/>
    <property type="match status" value="1"/>
</dbReference>
<comment type="subcellular location">
    <subcellularLocation>
        <location evidence="1">Cytoplasm</location>
    </subcellularLocation>
</comment>
<dbReference type="InterPro" id="IPR001867">
    <property type="entry name" value="OmpR/PhoB-type_DNA-bd"/>
</dbReference>
<evidence type="ECO:0000256" key="6">
    <source>
        <dbReference type="ARBA" id="ARBA00023125"/>
    </source>
</evidence>
<evidence type="ECO:0000313" key="14">
    <source>
        <dbReference type="Proteomes" id="UP000004030"/>
    </source>
</evidence>
<evidence type="ECO:0000313" key="13">
    <source>
        <dbReference type="EMBL" id="EHJ58330.1"/>
    </source>
</evidence>